<keyword evidence="10" id="KW-0862">Zinc</keyword>
<dbReference type="GO" id="GO:0061630">
    <property type="term" value="F:ubiquitin protein ligase activity"/>
    <property type="evidence" value="ECO:0007669"/>
    <property type="project" value="UniProtKB-EC"/>
</dbReference>
<feature type="domain" description="RING-type" evidence="14">
    <location>
        <begin position="41"/>
        <end position="81"/>
    </location>
</feature>
<dbReference type="GO" id="GO:0043022">
    <property type="term" value="F:ribosome binding"/>
    <property type="evidence" value="ECO:0007669"/>
    <property type="project" value="TreeGrafter"/>
</dbReference>
<dbReference type="InterPro" id="IPR001841">
    <property type="entry name" value="Znf_RING"/>
</dbReference>
<comment type="subcellular location">
    <subcellularLocation>
        <location evidence="2">Cytoplasm</location>
    </subcellularLocation>
</comment>
<protein>
    <recommendedName>
        <fullName evidence="4">RING-type E3 ubiquitin transferase</fullName>
        <ecNumber evidence="4">2.3.2.27</ecNumber>
    </recommendedName>
</protein>
<dbReference type="Pfam" id="PF23202">
    <property type="entry name" value="PAH_ZNF598"/>
    <property type="match status" value="1"/>
</dbReference>
<feature type="compositionally biased region" description="Basic and acidic residues" evidence="13">
    <location>
        <begin position="329"/>
        <end position="339"/>
    </location>
</feature>
<feature type="region of interest" description="Disordered" evidence="13">
    <location>
        <begin position="513"/>
        <end position="713"/>
    </location>
</feature>
<evidence type="ECO:0000256" key="13">
    <source>
        <dbReference type="SAM" id="MobiDB-lite"/>
    </source>
</evidence>
<evidence type="ECO:0000256" key="1">
    <source>
        <dbReference type="ARBA" id="ARBA00000900"/>
    </source>
</evidence>
<evidence type="ECO:0000256" key="7">
    <source>
        <dbReference type="ARBA" id="ARBA00022679"/>
    </source>
</evidence>
<accession>A0A5C3MMJ9</accession>
<evidence type="ECO:0000313" key="15">
    <source>
        <dbReference type="EMBL" id="TFK46669.1"/>
    </source>
</evidence>
<feature type="compositionally biased region" description="Basic and acidic residues" evidence="13">
    <location>
        <begin position="8"/>
        <end position="20"/>
    </location>
</feature>
<keyword evidence="6" id="KW-0597">Phosphoprotein</keyword>
<dbReference type="SMART" id="SM00355">
    <property type="entry name" value="ZnF_C2H2"/>
    <property type="match status" value="4"/>
</dbReference>
<dbReference type="SUPFAM" id="SSF57850">
    <property type="entry name" value="RING/U-box"/>
    <property type="match status" value="1"/>
</dbReference>
<dbReference type="InterPro" id="IPR044288">
    <property type="entry name" value="ZNF598/HEL2"/>
</dbReference>
<proteinExistence type="inferred from homology"/>
<evidence type="ECO:0000256" key="5">
    <source>
        <dbReference type="ARBA" id="ARBA00022490"/>
    </source>
</evidence>
<dbReference type="AlphaFoldDB" id="A0A5C3MMJ9"/>
<evidence type="ECO:0000313" key="16">
    <source>
        <dbReference type="Proteomes" id="UP000305948"/>
    </source>
</evidence>
<dbReference type="PROSITE" id="PS50089">
    <property type="entry name" value="ZF_RING_2"/>
    <property type="match status" value="1"/>
</dbReference>
<feature type="region of interest" description="Disordered" evidence="13">
    <location>
        <begin position="312"/>
        <end position="390"/>
    </location>
</feature>
<evidence type="ECO:0000256" key="10">
    <source>
        <dbReference type="ARBA" id="ARBA00022833"/>
    </source>
</evidence>
<evidence type="ECO:0000256" key="2">
    <source>
        <dbReference type="ARBA" id="ARBA00004496"/>
    </source>
</evidence>
<dbReference type="PROSITE" id="PS00028">
    <property type="entry name" value="ZINC_FINGER_C2H2_1"/>
    <property type="match status" value="1"/>
</dbReference>
<evidence type="ECO:0000256" key="11">
    <source>
        <dbReference type="ARBA" id="ARBA00035113"/>
    </source>
</evidence>
<dbReference type="InterPro" id="IPR013083">
    <property type="entry name" value="Znf_RING/FYVE/PHD"/>
</dbReference>
<evidence type="ECO:0000256" key="4">
    <source>
        <dbReference type="ARBA" id="ARBA00012483"/>
    </source>
</evidence>
<dbReference type="EC" id="2.3.2.27" evidence="4"/>
<sequence length="713" mass="77517">MGRGQPRPSEENKVEDKTPEAAEGGGQDAEQTADAEDGSVCWICAEPVKYWSVSECNHRTCHVCALRLRALYKKLDCTFCKEPQNTVIFTTSPDALFSSYSPEEISYKDTKLAIFFESQEMMEETLILLRFNCPDPKCDYIAVAGWGDLKLHVREMHGKVMCDMCIRHKKVFAHEQALYAPWQLPWHLPSVAQRSRKAPPPKEQIEGGVHPLCGFCRECFFSDDELYSHMRERHEECFICKRNEVRDQYFQNYEALERHFNNAHHPCPNSQCQARKFVVFGSAMDLKAHMVEEHGADMSSRDKKDALRVQAEFQLDSGGGGGGGRRGGRRGDRERDREPPPPAGPSRPGGGRRREGFGAHLSTEANANGASNVSPEPSRRPSPSPVRADVDPEVAEKHSAFVARLMSVAPNNANIVPGVKAAIRSYRASESAARDLISTIWNVLDRDLDNTASIVNALVDLLDEEEKKRDLLAAWNGFKIEQRRSFPDLVPTAQGTEYSGIAAGRVLNAKHSTATRSSASSSRHVWDRVAQAAASSSVPGATGPSRPQDRFPPLNPQARAPAPAPVPGYRQPQRSTPWAATAASSGPSHFPTPSSVSRPAAKKTNGRPPPALSKAAFPELPSSGGGSYVRPHVGGNQSLKNILGKPVQSAPSAWGSGSAGSQTGNGVPDAGGNAVDEHDAPPSELRNEVGGGGKKKGKGKQKQTLFTLGTFPT</sequence>
<evidence type="ECO:0000256" key="8">
    <source>
        <dbReference type="ARBA" id="ARBA00022723"/>
    </source>
</evidence>
<evidence type="ECO:0000256" key="9">
    <source>
        <dbReference type="ARBA" id="ARBA00022771"/>
    </source>
</evidence>
<dbReference type="GO" id="GO:0072344">
    <property type="term" value="P:rescue of stalled ribosome"/>
    <property type="evidence" value="ECO:0007669"/>
    <property type="project" value="InterPro"/>
</dbReference>
<feature type="compositionally biased region" description="Low complexity" evidence="13">
    <location>
        <begin position="649"/>
        <end position="661"/>
    </location>
</feature>
<dbReference type="STRING" id="5364.A0A5C3MMJ9"/>
<keyword evidence="8" id="KW-0479">Metal-binding</keyword>
<name>A0A5C3MMJ9_9AGAM</name>
<dbReference type="InterPro" id="IPR057634">
    <property type="entry name" value="PAH_ZNF598/HEL2"/>
</dbReference>
<dbReference type="PANTHER" id="PTHR22938">
    <property type="entry name" value="ZINC FINGER PROTEIN 598"/>
    <property type="match status" value="1"/>
</dbReference>
<feature type="compositionally biased region" description="Polar residues" evidence="13">
    <location>
        <begin position="572"/>
        <end position="597"/>
    </location>
</feature>
<keyword evidence="7" id="KW-0808">Transferase</keyword>
<reference evidence="15 16" key="1">
    <citation type="journal article" date="2019" name="Nat. Ecol. Evol.">
        <title>Megaphylogeny resolves global patterns of mushroom evolution.</title>
        <authorList>
            <person name="Varga T."/>
            <person name="Krizsan K."/>
            <person name="Foldi C."/>
            <person name="Dima B."/>
            <person name="Sanchez-Garcia M."/>
            <person name="Sanchez-Ramirez S."/>
            <person name="Szollosi G.J."/>
            <person name="Szarkandi J.G."/>
            <person name="Papp V."/>
            <person name="Albert L."/>
            <person name="Andreopoulos W."/>
            <person name="Angelini C."/>
            <person name="Antonin V."/>
            <person name="Barry K.W."/>
            <person name="Bougher N.L."/>
            <person name="Buchanan P."/>
            <person name="Buyck B."/>
            <person name="Bense V."/>
            <person name="Catcheside P."/>
            <person name="Chovatia M."/>
            <person name="Cooper J."/>
            <person name="Damon W."/>
            <person name="Desjardin D."/>
            <person name="Finy P."/>
            <person name="Geml J."/>
            <person name="Haridas S."/>
            <person name="Hughes K."/>
            <person name="Justo A."/>
            <person name="Karasinski D."/>
            <person name="Kautmanova I."/>
            <person name="Kiss B."/>
            <person name="Kocsube S."/>
            <person name="Kotiranta H."/>
            <person name="LaButti K.M."/>
            <person name="Lechner B.E."/>
            <person name="Liimatainen K."/>
            <person name="Lipzen A."/>
            <person name="Lukacs Z."/>
            <person name="Mihaltcheva S."/>
            <person name="Morgado L.N."/>
            <person name="Niskanen T."/>
            <person name="Noordeloos M.E."/>
            <person name="Ohm R.A."/>
            <person name="Ortiz-Santana B."/>
            <person name="Ovrebo C."/>
            <person name="Racz N."/>
            <person name="Riley R."/>
            <person name="Savchenko A."/>
            <person name="Shiryaev A."/>
            <person name="Soop K."/>
            <person name="Spirin V."/>
            <person name="Szebenyi C."/>
            <person name="Tomsovsky M."/>
            <person name="Tulloss R.E."/>
            <person name="Uehling J."/>
            <person name="Grigoriev I.V."/>
            <person name="Vagvolgyi C."/>
            <person name="Papp T."/>
            <person name="Martin F.M."/>
            <person name="Miettinen O."/>
            <person name="Hibbett D.S."/>
            <person name="Nagy L.G."/>
        </authorList>
    </citation>
    <scope>NUCLEOTIDE SEQUENCE [LARGE SCALE GENOMIC DNA]</scope>
    <source>
        <strain evidence="15 16">OMC1185</strain>
    </source>
</reference>
<dbReference type="EMBL" id="ML213528">
    <property type="protein sequence ID" value="TFK46669.1"/>
    <property type="molecule type" value="Genomic_DNA"/>
</dbReference>
<feature type="compositionally biased region" description="Basic and acidic residues" evidence="13">
    <location>
        <begin position="675"/>
        <end position="687"/>
    </location>
</feature>
<evidence type="ECO:0000256" key="6">
    <source>
        <dbReference type="ARBA" id="ARBA00022553"/>
    </source>
</evidence>
<evidence type="ECO:0000256" key="3">
    <source>
        <dbReference type="ARBA" id="ARBA00004906"/>
    </source>
</evidence>
<dbReference type="PANTHER" id="PTHR22938:SF0">
    <property type="entry name" value="E3 UBIQUITIN-PROTEIN LIGASE ZNF598"/>
    <property type="match status" value="1"/>
</dbReference>
<comment type="catalytic activity">
    <reaction evidence="1">
        <text>S-ubiquitinyl-[E2 ubiquitin-conjugating enzyme]-L-cysteine + [acceptor protein]-L-lysine = [E2 ubiquitin-conjugating enzyme]-L-cysteine + N(6)-ubiquitinyl-[acceptor protein]-L-lysine.</text>
        <dbReference type="EC" id="2.3.2.27"/>
    </reaction>
</comment>
<dbReference type="InterPro" id="IPR041888">
    <property type="entry name" value="RING-HC_ZNF598/HEL2"/>
</dbReference>
<feature type="region of interest" description="Disordered" evidence="13">
    <location>
        <begin position="1"/>
        <end position="33"/>
    </location>
</feature>
<keyword evidence="16" id="KW-1185">Reference proteome</keyword>
<dbReference type="InterPro" id="IPR056437">
    <property type="entry name" value="Znf-C2H2_ZNF598/HEL2"/>
</dbReference>
<evidence type="ECO:0000259" key="14">
    <source>
        <dbReference type="PROSITE" id="PS50089"/>
    </source>
</evidence>
<dbReference type="Gene3D" id="3.30.40.10">
    <property type="entry name" value="Zinc/RING finger domain, C3HC4 (zinc finger)"/>
    <property type="match status" value="1"/>
</dbReference>
<organism evidence="15 16">
    <name type="scientific">Heliocybe sulcata</name>
    <dbReference type="NCBI Taxonomy" id="5364"/>
    <lineage>
        <taxon>Eukaryota</taxon>
        <taxon>Fungi</taxon>
        <taxon>Dikarya</taxon>
        <taxon>Basidiomycota</taxon>
        <taxon>Agaricomycotina</taxon>
        <taxon>Agaricomycetes</taxon>
        <taxon>Gloeophyllales</taxon>
        <taxon>Gloeophyllaceae</taxon>
        <taxon>Heliocybe</taxon>
    </lineage>
</organism>
<comment type="pathway">
    <text evidence="3">Protein modification; protein ubiquitination.</text>
</comment>
<dbReference type="OrthoDB" id="3838338at2759"/>
<dbReference type="GO" id="GO:0005737">
    <property type="term" value="C:cytoplasm"/>
    <property type="evidence" value="ECO:0007669"/>
    <property type="project" value="UniProtKB-SubCell"/>
</dbReference>
<dbReference type="Proteomes" id="UP000305948">
    <property type="component" value="Unassembled WGS sequence"/>
</dbReference>
<keyword evidence="5" id="KW-0963">Cytoplasm</keyword>
<comment type="similarity">
    <text evidence="11">Belongs to the ZNF598/HEL2 family.</text>
</comment>
<keyword evidence="9 12" id="KW-0863">Zinc-finger</keyword>
<feature type="compositionally biased region" description="Polar residues" evidence="13">
    <location>
        <begin position="704"/>
        <end position="713"/>
    </location>
</feature>
<evidence type="ECO:0000256" key="12">
    <source>
        <dbReference type="PROSITE-ProRule" id="PRU00175"/>
    </source>
</evidence>
<dbReference type="InterPro" id="IPR013087">
    <property type="entry name" value="Znf_C2H2_type"/>
</dbReference>
<dbReference type="Pfam" id="PF25447">
    <property type="entry name" value="RING_ZNF598"/>
    <property type="match status" value="1"/>
</dbReference>
<gene>
    <name evidence="15" type="ORF">OE88DRAFT_1714915</name>
</gene>
<dbReference type="CDD" id="cd16615">
    <property type="entry name" value="RING-HC_ZNF598"/>
    <property type="match status" value="1"/>
</dbReference>
<dbReference type="GO" id="GO:0008270">
    <property type="term" value="F:zinc ion binding"/>
    <property type="evidence" value="ECO:0007669"/>
    <property type="project" value="UniProtKB-KW"/>
</dbReference>
<feature type="compositionally biased region" description="Low complexity" evidence="13">
    <location>
        <begin position="513"/>
        <end position="523"/>
    </location>
</feature>
<dbReference type="Pfam" id="PF23230">
    <property type="entry name" value="zf-C2H2_13"/>
    <property type="match status" value="1"/>
</dbReference>
<dbReference type="GO" id="GO:0016567">
    <property type="term" value="P:protein ubiquitination"/>
    <property type="evidence" value="ECO:0007669"/>
    <property type="project" value="TreeGrafter"/>
</dbReference>